<feature type="compositionally biased region" description="Polar residues" evidence="1">
    <location>
        <begin position="294"/>
        <end position="309"/>
    </location>
</feature>
<organism evidence="2">
    <name type="scientific">Eyprepocnemis plorans</name>
    <dbReference type="NCBI Taxonomy" id="34655"/>
    <lineage>
        <taxon>Eukaryota</taxon>
        <taxon>Metazoa</taxon>
        <taxon>Ecdysozoa</taxon>
        <taxon>Arthropoda</taxon>
        <taxon>Hexapoda</taxon>
        <taxon>Insecta</taxon>
        <taxon>Pterygota</taxon>
        <taxon>Neoptera</taxon>
        <taxon>Polyneoptera</taxon>
        <taxon>Orthoptera</taxon>
        <taxon>Caelifera</taxon>
        <taxon>Acrididea</taxon>
        <taxon>Acridomorpha</taxon>
        <taxon>Acridoidea</taxon>
        <taxon>Acrididae</taxon>
        <taxon>Eyprepocnemidinae</taxon>
        <taxon>Eyprepocnemis</taxon>
    </lineage>
</organism>
<evidence type="ECO:0000313" key="2">
    <source>
        <dbReference type="EMBL" id="ANO53995.1"/>
    </source>
</evidence>
<sequence length="671" mass="74872">MSAAMRFATTGHNKENKQHENKQIKNVAVNKRCIKNANDEITKKGPAVHENGGRMKVTENASQPLTDQKDLKLQVAKWRAERQARLAAKIIKKQGKNEVPPAVLGISGYNVSLDITGNTTNSTIKSKDDKKPGPQKNVKSTINAKRKPVEVRQTTASRLRMEKANPLLTIGKCTGLTSTFKVKTPASSLARSTNITRKPVTEITSAAPKQLFKVPKRNEKKYGGGQLQRKCSVQTVKKTPSTFTPVNRIKNVNANMSGVAKLPQSTQKNKPQISASDRQKNFSKTNQHTRLRRSSSATTFHPQVSSLQAKTERSPSVPDISRVSAIDHSSAYKSAGRPSRRDTCVGVSDTPLRSSLRKSRMTLFSTPQMKTPLKTVSFTPQPDVLRRNLLKWLEKRGKSLNEFGHLRCFGLHKSASDKLGSCAKKVASTSKVQEEEKQSEFAETASKESLANDDQEVKERIEDDGDVFDNCNLEDLKHILSDLHKLILATYPREQCEEWLHVIRRKFPNLDDEPLYWECLAALEEARGDYTTAIDFYSRAIVSGAEAEVIDKSLDLLWQKFTSLKLQSRDKEVDNKKQKTPRRSVDPCQVFKSSIIKFALQQKAVKQLSADLGVEPKSLHYVATPVRRSTRKSNNPYKSSSVVCVGSLNTLQPDVRDSVVFVSNTALTPKV</sequence>
<proteinExistence type="evidence at transcript level"/>
<accession>A0A1W5LU03</accession>
<feature type="region of interest" description="Disordered" evidence="1">
    <location>
        <begin position="433"/>
        <end position="456"/>
    </location>
</feature>
<reference evidence="2" key="2">
    <citation type="submission" date="2017-05" db="EMBL/GenBank/DDBJ databases">
        <title>Protein coding genes in B chromosomes of the grasshopper#Eyprepocnemis plorans.</title>
        <authorList>
            <person name="Navarro-Dominguez B.M."/>
            <person name="Ruiz-Ruano F.J."/>
            <person name="Josefa C."/>
            <person name="Corral J.M."/>
            <person name="Lopez-Leon M.D."/>
            <person name="Sharbel T.F."/>
            <person name="Camacho J.P.M."/>
        </authorList>
    </citation>
    <scope>NUCLEOTIDE SEQUENCE</scope>
</reference>
<protein>
    <submittedName>
        <fullName evidence="2">Ckap2</fullName>
    </submittedName>
</protein>
<dbReference type="EMBL" id="KX034165">
    <property type="protein sequence ID" value="ANO53995.1"/>
    <property type="molecule type" value="mRNA"/>
</dbReference>
<feature type="region of interest" description="Disordered" evidence="1">
    <location>
        <begin position="1"/>
        <end position="22"/>
    </location>
</feature>
<feature type="compositionally biased region" description="Basic and acidic residues" evidence="1">
    <location>
        <begin position="12"/>
        <end position="22"/>
    </location>
</feature>
<feature type="compositionally biased region" description="Polar residues" evidence="1">
    <location>
        <begin position="263"/>
        <end position="286"/>
    </location>
</feature>
<reference evidence="2" key="1">
    <citation type="submission" date="2016-04" db="EMBL/GenBank/DDBJ databases">
        <authorList>
            <person name="Evans L.H."/>
            <person name="Alamgir A."/>
            <person name="Owens N."/>
            <person name="Weber N.D."/>
            <person name="Virtaneva K."/>
            <person name="Barbian K."/>
            <person name="Babar A."/>
            <person name="Rosenke K."/>
        </authorList>
    </citation>
    <scope>NUCLEOTIDE SEQUENCE</scope>
</reference>
<dbReference type="AlphaFoldDB" id="A0A1W5LU03"/>
<feature type="region of interest" description="Disordered" evidence="1">
    <location>
        <begin position="258"/>
        <end position="350"/>
    </location>
</feature>
<evidence type="ECO:0000256" key="1">
    <source>
        <dbReference type="SAM" id="MobiDB-lite"/>
    </source>
</evidence>
<name>A0A1W5LU03_9ORTH</name>